<dbReference type="AlphaFoldDB" id="B6UBQ1"/>
<proteinExistence type="evidence at transcript level"/>
<name>B6UBQ1_MAIZE</name>
<evidence type="ECO:0000313" key="1">
    <source>
        <dbReference type="EMBL" id="ACG46784.1"/>
    </source>
</evidence>
<accession>B6UBQ1</accession>
<dbReference type="EMBL" id="EU974666">
    <property type="protein sequence ID" value="ACG46784.1"/>
    <property type="molecule type" value="mRNA"/>
</dbReference>
<organism evidence="1">
    <name type="scientific">Zea mays</name>
    <name type="common">Maize</name>
    <dbReference type="NCBI Taxonomy" id="4577"/>
    <lineage>
        <taxon>Eukaryota</taxon>
        <taxon>Viridiplantae</taxon>
        <taxon>Streptophyta</taxon>
        <taxon>Embryophyta</taxon>
        <taxon>Tracheophyta</taxon>
        <taxon>Spermatophyta</taxon>
        <taxon>Magnoliopsida</taxon>
        <taxon>Liliopsida</taxon>
        <taxon>Poales</taxon>
        <taxon>Poaceae</taxon>
        <taxon>PACMAD clade</taxon>
        <taxon>Panicoideae</taxon>
        <taxon>Andropogonodae</taxon>
        <taxon>Andropogoneae</taxon>
        <taxon>Tripsacinae</taxon>
        <taxon>Zea</taxon>
    </lineage>
</organism>
<sequence length="45" mass="5180">MKPWKETIRSSKIMMSSRRGLAATPSRLPVKAAFIYISFPHFDLL</sequence>
<reference evidence="1" key="1">
    <citation type="journal article" date="2009" name="Plant Mol. Biol.">
        <title>Insights into corn genes derived from large-scale cDNA sequencing.</title>
        <authorList>
            <person name="Alexandrov N.N."/>
            <person name="Brover V.V."/>
            <person name="Freidin S."/>
            <person name="Troukhan M.E."/>
            <person name="Tatarinova T.V."/>
            <person name="Zhang H."/>
            <person name="Swaller T.J."/>
            <person name="Lu Y.P."/>
            <person name="Bouck J."/>
            <person name="Flavell R.B."/>
            <person name="Feldmann K.A."/>
        </authorList>
    </citation>
    <scope>NUCLEOTIDE SEQUENCE</scope>
</reference>
<protein>
    <submittedName>
        <fullName evidence="1">Uncharacterized protein</fullName>
    </submittedName>
</protein>